<gene>
    <name evidence="5" type="ORF">Vbra_2915</name>
</gene>
<dbReference type="InParanoid" id="A0A0G4EN02"/>
<dbReference type="Pfam" id="PF00453">
    <property type="entry name" value="Ribosomal_L20"/>
    <property type="match status" value="1"/>
</dbReference>
<dbReference type="InterPro" id="IPR005813">
    <property type="entry name" value="Ribosomal_bL20"/>
</dbReference>
<dbReference type="Gene3D" id="6.10.160.10">
    <property type="match status" value="1"/>
</dbReference>
<keyword evidence="6" id="KW-1185">Reference proteome</keyword>
<dbReference type="SUPFAM" id="SSF74731">
    <property type="entry name" value="Ribosomal protein L20"/>
    <property type="match status" value="1"/>
</dbReference>
<dbReference type="NCBIfam" id="TIGR01032">
    <property type="entry name" value="rplT_bact"/>
    <property type="match status" value="1"/>
</dbReference>
<dbReference type="CDD" id="cd07026">
    <property type="entry name" value="Ribosomal_L20"/>
    <property type="match status" value="1"/>
</dbReference>
<dbReference type="AlphaFoldDB" id="A0A0G4EN02"/>
<evidence type="ECO:0000256" key="1">
    <source>
        <dbReference type="ARBA" id="ARBA00007698"/>
    </source>
</evidence>
<dbReference type="GO" id="GO:0019843">
    <property type="term" value="F:rRNA binding"/>
    <property type="evidence" value="ECO:0007669"/>
    <property type="project" value="InterPro"/>
</dbReference>
<dbReference type="GO" id="GO:1990904">
    <property type="term" value="C:ribonucleoprotein complex"/>
    <property type="evidence" value="ECO:0007669"/>
    <property type="project" value="UniProtKB-KW"/>
</dbReference>
<name>A0A0G4EN02_VITBC</name>
<dbReference type="GO" id="GO:0003735">
    <property type="term" value="F:structural constituent of ribosome"/>
    <property type="evidence" value="ECO:0007669"/>
    <property type="project" value="InterPro"/>
</dbReference>
<dbReference type="Proteomes" id="UP000041254">
    <property type="component" value="Unassembled WGS sequence"/>
</dbReference>
<keyword evidence="2 4" id="KW-0689">Ribosomal protein</keyword>
<dbReference type="GO" id="GO:0006412">
    <property type="term" value="P:translation"/>
    <property type="evidence" value="ECO:0007669"/>
    <property type="project" value="InterPro"/>
</dbReference>
<protein>
    <recommendedName>
        <fullName evidence="7">50S ribosomal protein L20</fullName>
    </recommendedName>
</protein>
<dbReference type="PRINTS" id="PR00062">
    <property type="entry name" value="RIBOSOMALL20"/>
</dbReference>
<evidence type="ECO:0000313" key="6">
    <source>
        <dbReference type="Proteomes" id="UP000041254"/>
    </source>
</evidence>
<evidence type="ECO:0000256" key="3">
    <source>
        <dbReference type="ARBA" id="ARBA00023274"/>
    </source>
</evidence>
<dbReference type="OMA" id="GRRKNVW"/>
<dbReference type="EMBL" id="CDMY01000275">
    <property type="protein sequence ID" value="CEL99207.1"/>
    <property type="molecule type" value="Genomic_DNA"/>
</dbReference>
<evidence type="ECO:0008006" key="7">
    <source>
        <dbReference type="Google" id="ProtNLM"/>
    </source>
</evidence>
<dbReference type="PANTHER" id="PTHR10986">
    <property type="entry name" value="39S RIBOSOMAL PROTEIN L20"/>
    <property type="match status" value="1"/>
</dbReference>
<dbReference type="Gene3D" id="1.10.1900.20">
    <property type="entry name" value="Ribosomal protein L20"/>
    <property type="match status" value="1"/>
</dbReference>
<dbReference type="InterPro" id="IPR035566">
    <property type="entry name" value="Ribosomal_protein_bL20_C"/>
</dbReference>
<reference evidence="5 6" key="1">
    <citation type="submission" date="2014-11" db="EMBL/GenBank/DDBJ databases">
        <authorList>
            <person name="Zhu J."/>
            <person name="Qi W."/>
            <person name="Song R."/>
        </authorList>
    </citation>
    <scope>NUCLEOTIDE SEQUENCE [LARGE SCALE GENOMIC DNA]</scope>
</reference>
<dbReference type="VEuPathDB" id="CryptoDB:Vbra_2915"/>
<organism evidence="5 6">
    <name type="scientific">Vitrella brassicaformis (strain CCMP3155)</name>
    <dbReference type="NCBI Taxonomy" id="1169540"/>
    <lineage>
        <taxon>Eukaryota</taxon>
        <taxon>Sar</taxon>
        <taxon>Alveolata</taxon>
        <taxon>Colpodellida</taxon>
        <taxon>Vitrellaceae</taxon>
        <taxon>Vitrella</taxon>
    </lineage>
</organism>
<dbReference type="PhylomeDB" id="A0A0G4EN02"/>
<evidence type="ECO:0000256" key="4">
    <source>
        <dbReference type="RuleBase" id="RU000561"/>
    </source>
</evidence>
<dbReference type="STRING" id="1169540.A0A0G4EN02"/>
<evidence type="ECO:0000313" key="5">
    <source>
        <dbReference type="EMBL" id="CEL99207.1"/>
    </source>
</evidence>
<proteinExistence type="inferred from homology"/>
<dbReference type="GO" id="GO:0005840">
    <property type="term" value="C:ribosome"/>
    <property type="evidence" value="ECO:0007669"/>
    <property type="project" value="UniProtKB-KW"/>
</dbReference>
<evidence type="ECO:0000256" key="2">
    <source>
        <dbReference type="ARBA" id="ARBA00022980"/>
    </source>
</evidence>
<dbReference type="OrthoDB" id="10251781at2759"/>
<sequence length="133" mass="15386">MISLSPVCLGSGGRIPREVIFQIARGFYGRSKGCLKLAARKVEHALFKSYLARHDRSRLFRRHWISRINSASREYNMPYAWLQCALQRGNIHLDRKTLCTLAETEPVSFKCVVDEAKRLFYVPPSKRRDTSDL</sequence>
<dbReference type="FunCoup" id="A0A0G4EN02">
    <property type="interactions" value="222"/>
</dbReference>
<keyword evidence="3 4" id="KW-0687">Ribonucleoprotein</keyword>
<accession>A0A0G4EN02</accession>
<comment type="similarity">
    <text evidence="1 4">Belongs to the bacterial ribosomal protein bL20 family.</text>
</comment>